<dbReference type="AlphaFoldDB" id="A0AAE0Y7K2"/>
<dbReference type="PROSITE" id="PS50041">
    <property type="entry name" value="C_TYPE_LECTIN_2"/>
    <property type="match status" value="1"/>
</dbReference>
<dbReference type="InterPro" id="IPR001304">
    <property type="entry name" value="C-type_lectin-like"/>
</dbReference>
<reference evidence="3" key="1">
    <citation type="journal article" date="2023" name="G3 (Bethesda)">
        <title>A reference genome for the long-term kleptoplast-retaining sea slug Elysia crispata morphotype clarki.</title>
        <authorList>
            <person name="Eastman K.E."/>
            <person name="Pendleton A.L."/>
            <person name="Shaikh M.A."/>
            <person name="Suttiyut T."/>
            <person name="Ogas R."/>
            <person name="Tomko P."/>
            <person name="Gavelis G."/>
            <person name="Widhalm J.R."/>
            <person name="Wisecaver J.H."/>
        </authorList>
    </citation>
    <scope>NUCLEOTIDE SEQUENCE</scope>
    <source>
        <strain evidence="3">ECLA1</strain>
    </source>
</reference>
<gene>
    <name evidence="3" type="ORF">RRG08_052523</name>
</gene>
<dbReference type="Pfam" id="PF00059">
    <property type="entry name" value="Lectin_C"/>
    <property type="match status" value="1"/>
</dbReference>
<evidence type="ECO:0000313" key="3">
    <source>
        <dbReference type="EMBL" id="KAK3735241.1"/>
    </source>
</evidence>
<dbReference type="InterPro" id="IPR050801">
    <property type="entry name" value="Ca-Dep_Lectins_ImmuneDev"/>
</dbReference>
<dbReference type="InterPro" id="IPR016186">
    <property type="entry name" value="C-type_lectin-like/link_sf"/>
</dbReference>
<dbReference type="InterPro" id="IPR018378">
    <property type="entry name" value="C-type_lectin_CS"/>
</dbReference>
<dbReference type="InterPro" id="IPR016187">
    <property type="entry name" value="CTDL_fold"/>
</dbReference>
<comment type="caution">
    <text evidence="3">The sequence shown here is derived from an EMBL/GenBank/DDBJ whole genome shotgun (WGS) entry which is preliminary data.</text>
</comment>
<evidence type="ECO:0000259" key="2">
    <source>
        <dbReference type="PROSITE" id="PS50041"/>
    </source>
</evidence>
<accession>A0AAE0Y7K2</accession>
<dbReference type="PROSITE" id="PS00615">
    <property type="entry name" value="C_TYPE_LECTIN_1"/>
    <property type="match status" value="1"/>
</dbReference>
<dbReference type="SUPFAM" id="SSF56436">
    <property type="entry name" value="C-type lectin-like"/>
    <property type="match status" value="1"/>
</dbReference>
<keyword evidence="4" id="KW-1185">Reference proteome</keyword>
<dbReference type="Gene3D" id="3.10.100.10">
    <property type="entry name" value="Mannose-Binding Protein A, subunit A"/>
    <property type="match status" value="1"/>
</dbReference>
<protein>
    <recommendedName>
        <fullName evidence="2">C-type lectin domain-containing protein</fullName>
    </recommendedName>
</protein>
<dbReference type="SMART" id="SM00034">
    <property type="entry name" value="CLECT"/>
    <property type="match status" value="1"/>
</dbReference>
<sequence length="287" mass="32287">MIIYNILSGFQLINKRGGPWSRNHTTWSGVIMASLLKWLVLILNVLTARCQEREVYLKQTTGQECQTLQIGESWLSPSALECYVKCMFLYPDTCQSVVYNTDNQMCTPGSVAFGPLENVDTSIPVTGSNDMIFYTQQPIPPCDTNGNFALYDVCGTTACLYLSTSQAKYHDAISICNGMNSSIFLGNTLARFSVFWNVSLSYRNNDTWIGLTDLAVEDKFVWENGEPLSDQLAWWIFCPGQPNSWTLDENCAEAKHGGWPGIYGLNDADCLESKFYMCEPFDEYITN</sequence>
<keyword evidence="1" id="KW-1015">Disulfide bond</keyword>
<dbReference type="PANTHER" id="PTHR22801">
    <property type="entry name" value="LITHOSTATHINE"/>
    <property type="match status" value="1"/>
</dbReference>
<organism evidence="3 4">
    <name type="scientific">Elysia crispata</name>
    <name type="common">lettuce slug</name>
    <dbReference type="NCBI Taxonomy" id="231223"/>
    <lineage>
        <taxon>Eukaryota</taxon>
        <taxon>Metazoa</taxon>
        <taxon>Spiralia</taxon>
        <taxon>Lophotrochozoa</taxon>
        <taxon>Mollusca</taxon>
        <taxon>Gastropoda</taxon>
        <taxon>Heterobranchia</taxon>
        <taxon>Euthyneura</taxon>
        <taxon>Panpulmonata</taxon>
        <taxon>Sacoglossa</taxon>
        <taxon>Placobranchoidea</taxon>
        <taxon>Plakobranchidae</taxon>
        <taxon>Elysia</taxon>
    </lineage>
</organism>
<feature type="domain" description="C-type lectin" evidence="2">
    <location>
        <begin position="159"/>
        <end position="279"/>
    </location>
</feature>
<proteinExistence type="predicted"/>
<name>A0AAE0Y7K2_9GAST</name>
<evidence type="ECO:0000256" key="1">
    <source>
        <dbReference type="ARBA" id="ARBA00023157"/>
    </source>
</evidence>
<dbReference type="Proteomes" id="UP001283361">
    <property type="component" value="Unassembled WGS sequence"/>
</dbReference>
<dbReference type="EMBL" id="JAWDGP010006811">
    <property type="protein sequence ID" value="KAK3735241.1"/>
    <property type="molecule type" value="Genomic_DNA"/>
</dbReference>
<dbReference type="PANTHER" id="PTHR22801:SF63">
    <property type="entry name" value="C-TYPE LECTIN DOMAIN-CONTAINING PROTEIN"/>
    <property type="match status" value="1"/>
</dbReference>
<evidence type="ECO:0000313" key="4">
    <source>
        <dbReference type="Proteomes" id="UP001283361"/>
    </source>
</evidence>